<keyword evidence="3" id="KW-1185">Reference proteome</keyword>
<dbReference type="PANTHER" id="PTHR15020:SF50">
    <property type="entry name" value="UPF0659 PROTEIN YMR090W"/>
    <property type="match status" value="1"/>
</dbReference>
<evidence type="ECO:0000313" key="2">
    <source>
        <dbReference type="EMBL" id="KAJ7394417.1"/>
    </source>
</evidence>
<dbReference type="Proteomes" id="UP001163046">
    <property type="component" value="Unassembled WGS sequence"/>
</dbReference>
<reference evidence="2" key="1">
    <citation type="submission" date="2023-01" db="EMBL/GenBank/DDBJ databases">
        <title>Genome assembly of the deep-sea coral Lophelia pertusa.</title>
        <authorList>
            <person name="Herrera S."/>
            <person name="Cordes E."/>
        </authorList>
    </citation>
    <scope>NUCLEOTIDE SEQUENCE</scope>
    <source>
        <strain evidence="2">USNM1676648</strain>
        <tissue evidence="2">Polyp</tissue>
    </source>
</reference>
<comment type="caution">
    <text evidence="2">The sequence shown here is derived from an EMBL/GenBank/DDBJ whole genome shotgun (WGS) entry which is preliminary data.</text>
</comment>
<organism evidence="2 3">
    <name type="scientific">Desmophyllum pertusum</name>
    <dbReference type="NCBI Taxonomy" id="174260"/>
    <lineage>
        <taxon>Eukaryota</taxon>
        <taxon>Metazoa</taxon>
        <taxon>Cnidaria</taxon>
        <taxon>Anthozoa</taxon>
        <taxon>Hexacorallia</taxon>
        <taxon>Scleractinia</taxon>
        <taxon>Caryophylliina</taxon>
        <taxon>Caryophylliidae</taxon>
        <taxon>Desmophyllum</taxon>
    </lineage>
</organism>
<name>A0A9X0A6V5_9CNID</name>
<dbReference type="InterPro" id="IPR036291">
    <property type="entry name" value="NAD(P)-bd_dom_sf"/>
</dbReference>
<feature type="domain" description="NAD(P)-binding" evidence="1">
    <location>
        <begin position="19"/>
        <end position="193"/>
    </location>
</feature>
<gene>
    <name evidence="2" type="ORF">OS493_000226</name>
</gene>
<dbReference type="Pfam" id="PF13460">
    <property type="entry name" value="NAD_binding_10"/>
    <property type="match status" value="1"/>
</dbReference>
<dbReference type="SUPFAM" id="SSF51735">
    <property type="entry name" value="NAD(P)-binding Rossmann-fold domains"/>
    <property type="match status" value="1"/>
</dbReference>
<dbReference type="OrthoDB" id="419598at2759"/>
<proteinExistence type="predicted"/>
<evidence type="ECO:0000259" key="1">
    <source>
        <dbReference type="Pfam" id="PF13460"/>
    </source>
</evidence>
<sequence>MAASGESASPKKLKLVVFGATGRTGKELVKQALEKGHHVTAVVRSPEKLNTQHDNLSLVKGDACDLESFAAALDGKDAVLSSLGVYANIFNPTTFYSESMHAITEGMTRHKITRLVTVTSWCTQPGPNNDWFLEWILKPLLLNGVIKDMATMEKTLESSDPQLLNYTIVRPCRLLEGEQTETTRSKKGSATLGQQTRLHVQMLPNLC</sequence>
<dbReference type="PANTHER" id="PTHR15020">
    <property type="entry name" value="FLAVIN REDUCTASE-RELATED"/>
    <property type="match status" value="1"/>
</dbReference>
<accession>A0A9X0A6V5</accession>
<dbReference type="EMBL" id="MU825396">
    <property type="protein sequence ID" value="KAJ7394417.1"/>
    <property type="molecule type" value="Genomic_DNA"/>
</dbReference>
<dbReference type="AlphaFoldDB" id="A0A9X0A6V5"/>
<dbReference type="Gene3D" id="3.40.50.720">
    <property type="entry name" value="NAD(P)-binding Rossmann-like Domain"/>
    <property type="match status" value="1"/>
</dbReference>
<evidence type="ECO:0000313" key="3">
    <source>
        <dbReference type="Proteomes" id="UP001163046"/>
    </source>
</evidence>
<dbReference type="InterPro" id="IPR016040">
    <property type="entry name" value="NAD(P)-bd_dom"/>
</dbReference>
<protein>
    <recommendedName>
        <fullName evidence="1">NAD(P)-binding domain-containing protein</fullName>
    </recommendedName>
</protein>
<dbReference type="GO" id="GO:0003824">
    <property type="term" value="F:catalytic activity"/>
    <property type="evidence" value="ECO:0007669"/>
    <property type="project" value="UniProtKB-ARBA"/>
</dbReference>